<comment type="caution">
    <text evidence="8">The sequence shown here is derived from an EMBL/GenBank/DDBJ whole genome shotgun (WGS) entry which is preliminary data.</text>
</comment>
<dbReference type="EMBL" id="JBICRM010000060">
    <property type="protein sequence ID" value="MFG1710909.1"/>
    <property type="molecule type" value="Genomic_DNA"/>
</dbReference>
<feature type="transmembrane region" description="Helical" evidence="7">
    <location>
        <begin position="61"/>
        <end position="85"/>
    </location>
</feature>
<dbReference type="RefSeq" id="WP_393177169.1">
    <property type="nucleotide sequence ID" value="NZ_JBICRM010000060.1"/>
</dbReference>
<dbReference type="Pfam" id="PF05977">
    <property type="entry name" value="MFS_3"/>
    <property type="match status" value="1"/>
</dbReference>
<evidence type="ECO:0000256" key="4">
    <source>
        <dbReference type="ARBA" id="ARBA00022692"/>
    </source>
</evidence>
<keyword evidence="2" id="KW-0813">Transport</keyword>
<reference evidence="8 9" key="1">
    <citation type="submission" date="2024-10" db="EMBL/GenBank/DDBJ databases">
        <authorList>
            <person name="Topkara A.R."/>
            <person name="Saygin H."/>
        </authorList>
    </citation>
    <scope>NUCLEOTIDE SEQUENCE [LARGE SCALE GENOMIC DNA]</scope>
    <source>
        <strain evidence="8 9">M3C6</strain>
    </source>
</reference>
<keyword evidence="6 7" id="KW-0472">Membrane</keyword>
<accession>A0ABW7AV25</accession>
<evidence type="ECO:0000256" key="7">
    <source>
        <dbReference type="SAM" id="Phobius"/>
    </source>
</evidence>
<evidence type="ECO:0000256" key="1">
    <source>
        <dbReference type="ARBA" id="ARBA00004651"/>
    </source>
</evidence>
<keyword evidence="3" id="KW-1003">Cell membrane</keyword>
<proteinExistence type="predicted"/>
<keyword evidence="5 7" id="KW-1133">Transmembrane helix</keyword>
<keyword evidence="4 7" id="KW-0812">Transmembrane</keyword>
<dbReference type="InterPro" id="IPR010290">
    <property type="entry name" value="TM_effector"/>
</dbReference>
<evidence type="ECO:0000256" key="6">
    <source>
        <dbReference type="ARBA" id="ARBA00023136"/>
    </source>
</evidence>
<dbReference type="Proteomes" id="UP001603978">
    <property type="component" value="Unassembled WGS sequence"/>
</dbReference>
<feature type="transmembrane region" description="Helical" evidence="7">
    <location>
        <begin position="91"/>
        <end position="113"/>
    </location>
</feature>
<protein>
    <submittedName>
        <fullName evidence="8">MFS transporter</fullName>
    </submittedName>
</protein>
<evidence type="ECO:0000256" key="3">
    <source>
        <dbReference type="ARBA" id="ARBA00022475"/>
    </source>
</evidence>
<dbReference type="SUPFAM" id="SSF103473">
    <property type="entry name" value="MFS general substrate transporter"/>
    <property type="match status" value="1"/>
</dbReference>
<dbReference type="PANTHER" id="PTHR23513">
    <property type="entry name" value="INTEGRAL MEMBRANE EFFLUX PROTEIN-RELATED"/>
    <property type="match status" value="1"/>
</dbReference>
<gene>
    <name evidence="8" type="ORF">ACFLIM_47890</name>
</gene>
<evidence type="ECO:0000313" key="9">
    <source>
        <dbReference type="Proteomes" id="UP001603978"/>
    </source>
</evidence>
<name>A0ABW7AV25_9ACTN</name>
<evidence type="ECO:0000313" key="8">
    <source>
        <dbReference type="EMBL" id="MFG1710909.1"/>
    </source>
</evidence>
<comment type="subcellular location">
    <subcellularLocation>
        <location evidence="1">Cell membrane</location>
        <topology evidence="1">Multi-pass membrane protein</topology>
    </subcellularLocation>
</comment>
<organism evidence="8 9">
    <name type="scientific">Nonomuraea marmarensis</name>
    <dbReference type="NCBI Taxonomy" id="3351344"/>
    <lineage>
        <taxon>Bacteria</taxon>
        <taxon>Bacillati</taxon>
        <taxon>Actinomycetota</taxon>
        <taxon>Actinomycetes</taxon>
        <taxon>Streptosporangiales</taxon>
        <taxon>Streptosporangiaceae</taxon>
        <taxon>Nonomuraea</taxon>
    </lineage>
</organism>
<feature type="transmembrane region" description="Helical" evidence="7">
    <location>
        <begin position="27"/>
        <end position="49"/>
    </location>
</feature>
<keyword evidence="9" id="KW-1185">Reference proteome</keyword>
<sequence>MPITRAPASRASCTAIEPTLALTRNPWIAGAVLILAGMSWVSVLSTLNAQMQVTTSGWVRARALAVYLTLFSGSMAIGAAVWGALAERAGLMGTLLVAAALMAIGSIYAWRYLAIPDTPLDRSASVHWPAPTMLLEPSKTDGPVLVVIEYHVPADRADDFVEAMKDFGLSRLRTGALHWDLYQNGADPDVYLETFVVASWEEHLRQHSARLTGSDRALEERARSLVDPTKPFQVAHYLPAQLGDRQRAGP</sequence>
<dbReference type="PANTHER" id="PTHR23513:SF11">
    <property type="entry name" value="STAPHYLOFERRIN A TRANSPORTER"/>
    <property type="match status" value="1"/>
</dbReference>
<evidence type="ECO:0000256" key="5">
    <source>
        <dbReference type="ARBA" id="ARBA00022989"/>
    </source>
</evidence>
<dbReference type="Gene3D" id="1.20.1250.20">
    <property type="entry name" value="MFS general substrate transporter like domains"/>
    <property type="match status" value="1"/>
</dbReference>
<dbReference type="InterPro" id="IPR036259">
    <property type="entry name" value="MFS_trans_sf"/>
</dbReference>
<evidence type="ECO:0000256" key="2">
    <source>
        <dbReference type="ARBA" id="ARBA00022448"/>
    </source>
</evidence>